<dbReference type="PROSITE" id="PS51257">
    <property type="entry name" value="PROKAR_LIPOPROTEIN"/>
    <property type="match status" value="1"/>
</dbReference>
<reference evidence="1 2" key="1">
    <citation type="journal article" date="2015" name="Int. J. Syst. Evol. Microbiol.">
        <title>Winogradskyella litoriviva sp. nov., isolated from coastal seawater.</title>
        <authorList>
            <person name="Nedashkovskaya O.I."/>
            <person name="Kukhlevskiy A.D."/>
            <person name="Zhukova N.V."/>
            <person name="Kim S.J."/>
            <person name="Rhee S.K."/>
            <person name="Mikhailov V.V."/>
        </authorList>
    </citation>
    <scope>NUCLEOTIDE SEQUENCE [LARGE SCALE GENOMIC DNA]</scope>
    <source>
        <strain evidence="1 2">KMM6491</strain>
    </source>
</reference>
<accession>A0ABX2E8Q7</accession>
<name>A0ABX2E8Q7_9FLAO</name>
<comment type="caution">
    <text evidence="1">The sequence shown here is derived from an EMBL/GenBank/DDBJ whole genome shotgun (WGS) entry which is preliminary data.</text>
</comment>
<evidence type="ECO:0000313" key="2">
    <source>
        <dbReference type="Proteomes" id="UP000805085"/>
    </source>
</evidence>
<sequence>MNKPIIILLLILTIVGCGKKTETKIDKIEFQNKTFNLISESEPDTLFIEFKDSTHQIFGNLWRGKIPWRISNYNNSNFLVLDNRVIGIKKSSEDTFDCTYIGLRDNSFELAVRKPKWNKELLNGTWVEKELFEYHSNDSISKPPPVPAPPGFSESDSQYPPLYKINGDSIYLTYDYHKSKSQLEINNTGEFLKMRLENFDLGLGVEETFWRIKFLSDSLMIIDKTADNTLEFGKEKELTNIKLIKKR</sequence>
<keyword evidence="2" id="KW-1185">Reference proteome</keyword>
<dbReference type="RefSeq" id="WP_173302508.1">
    <property type="nucleotide sequence ID" value="NZ_JABRWQ010000009.1"/>
</dbReference>
<gene>
    <name evidence="1" type="ORF">HNV10_16570</name>
</gene>
<protein>
    <submittedName>
        <fullName evidence="1">Uncharacterized protein</fullName>
    </submittedName>
</protein>
<organism evidence="1 2">
    <name type="scientific">Winogradskyella litoriviva</name>
    <dbReference type="NCBI Taxonomy" id="1220182"/>
    <lineage>
        <taxon>Bacteria</taxon>
        <taxon>Pseudomonadati</taxon>
        <taxon>Bacteroidota</taxon>
        <taxon>Flavobacteriia</taxon>
        <taxon>Flavobacteriales</taxon>
        <taxon>Flavobacteriaceae</taxon>
        <taxon>Winogradskyella</taxon>
    </lineage>
</organism>
<evidence type="ECO:0000313" key="1">
    <source>
        <dbReference type="EMBL" id="NRD24870.1"/>
    </source>
</evidence>
<proteinExistence type="predicted"/>
<dbReference type="EMBL" id="JABRWQ010000009">
    <property type="protein sequence ID" value="NRD24870.1"/>
    <property type="molecule type" value="Genomic_DNA"/>
</dbReference>
<dbReference type="Proteomes" id="UP000805085">
    <property type="component" value="Unassembled WGS sequence"/>
</dbReference>